<dbReference type="Gene3D" id="3.40.50.12370">
    <property type="match status" value="1"/>
</dbReference>
<keyword evidence="2" id="KW-1185">Reference proteome</keyword>
<sequence length="273" mass="29526">MSYRSILVNLDIDGPVAPIVELATELAARSSAKLIGFCAADVPLPMVGPEGGDLSAQVWQQLKADVERRFKDLEFDFKGLVPTSLEVEWRSSLSYPTQALARITRLADLVVTGAKRGAATGDSYRAVDPGSVVLQAGRPLLVVATDAEHALARTIVIAWKDTREARRAVSDAVPLLQAASDVVVVTVDPEPDGWIRDSVADVVAFLARHQIKARSEIISARDERRALTDFAVSCHADLVVSGAYGHSRLREWVFGGVTRSLLDAGNLHRFMSS</sequence>
<dbReference type="CDD" id="cd00293">
    <property type="entry name" value="USP-like"/>
    <property type="match status" value="1"/>
</dbReference>
<comment type="caution">
    <text evidence="1">The sequence shown here is derived from an EMBL/GenBank/DDBJ whole genome shotgun (WGS) entry which is preliminary data.</text>
</comment>
<dbReference type="AlphaFoldDB" id="A0AAW4FUA8"/>
<dbReference type="EMBL" id="WXFA01000033">
    <property type="protein sequence ID" value="MBM3094874.1"/>
    <property type="molecule type" value="Genomic_DNA"/>
</dbReference>
<proteinExistence type="predicted"/>
<dbReference type="SUPFAM" id="SSF52402">
    <property type="entry name" value="Adenine nucleotide alpha hydrolases-like"/>
    <property type="match status" value="2"/>
</dbReference>
<evidence type="ECO:0000313" key="2">
    <source>
        <dbReference type="Proteomes" id="UP000744980"/>
    </source>
</evidence>
<dbReference type="RefSeq" id="WP_203529398.1">
    <property type="nucleotide sequence ID" value="NZ_CP083371.1"/>
</dbReference>
<organism evidence="1 2">
    <name type="scientific">Ensifer canadensis</name>
    <dbReference type="NCBI Taxonomy" id="555315"/>
    <lineage>
        <taxon>Bacteria</taxon>
        <taxon>Pseudomonadati</taxon>
        <taxon>Pseudomonadota</taxon>
        <taxon>Alphaproteobacteria</taxon>
        <taxon>Hyphomicrobiales</taxon>
        <taxon>Rhizobiaceae</taxon>
        <taxon>Sinorhizobium/Ensifer group</taxon>
        <taxon>Ensifer</taxon>
    </lineage>
</organism>
<gene>
    <name evidence="1" type="ORF">GFB56_29465</name>
</gene>
<accession>A0AAW4FUA8</accession>
<reference evidence="1 2" key="1">
    <citation type="submission" date="2020-01" db="EMBL/GenBank/DDBJ databases">
        <title>Draft genome assembly of Ensifer adhaerens T173.</title>
        <authorList>
            <person name="Craig J.E."/>
            <person name="Stinchcombe J.R."/>
        </authorList>
    </citation>
    <scope>NUCLEOTIDE SEQUENCE [LARGE SCALE GENOMIC DNA]</scope>
    <source>
        <strain evidence="1 2">T173</strain>
    </source>
</reference>
<dbReference type="Proteomes" id="UP000744980">
    <property type="component" value="Unassembled WGS sequence"/>
</dbReference>
<protein>
    <submittedName>
        <fullName evidence="1">Universal stress protein</fullName>
    </submittedName>
</protein>
<evidence type="ECO:0000313" key="1">
    <source>
        <dbReference type="EMBL" id="MBM3094874.1"/>
    </source>
</evidence>
<name>A0AAW4FUA8_9HYPH</name>